<dbReference type="SUPFAM" id="SSF56672">
    <property type="entry name" value="DNA/RNA polymerases"/>
    <property type="match status" value="1"/>
</dbReference>
<evidence type="ECO:0000259" key="1">
    <source>
        <dbReference type="Pfam" id="PF07727"/>
    </source>
</evidence>
<dbReference type="PANTHER" id="PTHR11439:SF440">
    <property type="entry name" value="INTEGRASE CATALYTIC DOMAIN-CONTAINING PROTEIN"/>
    <property type="match status" value="1"/>
</dbReference>
<proteinExistence type="predicted"/>
<dbReference type="EMBL" id="OIVN01001482">
    <property type="protein sequence ID" value="SPC94495.1"/>
    <property type="molecule type" value="Genomic_DNA"/>
</dbReference>
<name>A0A2N9G4V4_FAGSY</name>
<organism evidence="2">
    <name type="scientific">Fagus sylvatica</name>
    <name type="common">Beechnut</name>
    <dbReference type="NCBI Taxonomy" id="28930"/>
    <lineage>
        <taxon>Eukaryota</taxon>
        <taxon>Viridiplantae</taxon>
        <taxon>Streptophyta</taxon>
        <taxon>Embryophyta</taxon>
        <taxon>Tracheophyta</taxon>
        <taxon>Spermatophyta</taxon>
        <taxon>Magnoliopsida</taxon>
        <taxon>eudicotyledons</taxon>
        <taxon>Gunneridae</taxon>
        <taxon>Pentapetalae</taxon>
        <taxon>rosids</taxon>
        <taxon>fabids</taxon>
        <taxon>Fagales</taxon>
        <taxon>Fagaceae</taxon>
        <taxon>Fagus</taxon>
    </lineage>
</organism>
<dbReference type="PANTHER" id="PTHR11439">
    <property type="entry name" value="GAG-POL-RELATED RETROTRANSPOSON"/>
    <property type="match status" value="1"/>
</dbReference>
<dbReference type="InterPro" id="IPR013103">
    <property type="entry name" value="RVT_2"/>
</dbReference>
<dbReference type="AlphaFoldDB" id="A0A2N9G4V4"/>
<protein>
    <recommendedName>
        <fullName evidence="1">Reverse transcriptase Ty1/copia-type domain-containing protein</fullName>
    </recommendedName>
</protein>
<evidence type="ECO:0000313" key="2">
    <source>
        <dbReference type="EMBL" id="SPC94495.1"/>
    </source>
</evidence>
<reference evidence="2" key="1">
    <citation type="submission" date="2018-02" db="EMBL/GenBank/DDBJ databases">
        <authorList>
            <person name="Cohen D.B."/>
            <person name="Kent A.D."/>
        </authorList>
    </citation>
    <scope>NUCLEOTIDE SEQUENCE</scope>
</reference>
<accession>A0A2N9G4V4</accession>
<dbReference type="InterPro" id="IPR043502">
    <property type="entry name" value="DNA/RNA_pol_sf"/>
</dbReference>
<dbReference type="Pfam" id="PF07727">
    <property type="entry name" value="RVT_2"/>
    <property type="match status" value="1"/>
</dbReference>
<feature type="domain" description="Reverse transcriptase Ty1/copia-type" evidence="1">
    <location>
        <begin position="387"/>
        <end position="497"/>
    </location>
</feature>
<sequence>MVMTWLVNSMEEDISSNYMCYPTAQELWENVNQMYSDLGNQSQIFELTLKLGEMRQGEDSVTKYFNSLKRVWQDLDLFNTYEWKSVEDSRHHKKIVEDNRIFKFLAGLNIEFDEVRGRVIGRQPFPSIGDVFSEVRREESRRNVMLGKKGPGVAVESSALVAADANSSKAITYQRRTDDKPRVWCDYCNKPHHTRETCWKIHGKPTNWKSSKPGDRSGQAFPTANEAEVTSFTKEQMEHLLTLLKSNSSSGIPSVSVAQTGKGLIKISERIDLKSVLHVPKLACNLLSDQSSGRTIGSARMINGLYYFDDNLSSDKKAQGFSSISSISVREQIMEALDDPNWKLAVLEEMNALRKNGTWELVDLPRDKKTVGCKWVFSVKYKADGSIERAVRGHGYCQSQANHTMFYKHSKEDKIAILIVYVDDIILTGDDSAELKKLKERLANEFEIKDLGALKYFLKMEFTKSKEGIFVNQHKYVLDLLGETGMLGCKPAETPMEPNTKLQPAKTKSVVNKEQYQRLVGRLIYLSHTRSDIAFSVSMVSQFMHSPGPEHFKAVYKILRYLKGTPGKDRRSTSGYCSFVGGNLVTWRSKKQNVVARSSAEAEFRAVAHGICEVMWIKRMLEESKASDSLSMKLYCDNKAAISIAHNLVLHDRTKHVEVDKHFIKEKLESGLICMPYIPTAEQIADVFTKGLHNKQFDVLMGKLTMEDIFKPA</sequence>
<dbReference type="CDD" id="cd09272">
    <property type="entry name" value="RNase_HI_RT_Ty1"/>
    <property type="match status" value="1"/>
</dbReference>
<gene>
    <name evidence="2" type="ORF">FSB_LOCUS22377</name>
</gene>